<evidence type="ECO:0000313" key="1">
    <source>
        <dbReference type="EMBL" id="KAJ1674322.1"/>
    </source>
</evidence>
<dbReference type="EMBL" id="JAMZIH010006066">
    <property type="protein sequence ID" value="KAJ1674322.1"/>
    <property type="molecule type" value="Genomic_DNA"/>
</dbReference>
<organism evidence="1 2">
    <name type="scientific">Spiromyces aspiralis</name>
    <dbReference type="NCBI Taxonomy" id="68401"/>
    <lineage>
        <taxon>Eukaryota</taxon>
        <taxon>Fungi</taxon>
        <taxon>Fungi incertae sedis</taxon>
        <taxon>Zoopagomycota</taxon>
        <taxon>Kickxellomycotina</taxon>
        <taxon>Kickxellomycetes</taxon>
        <taxon>Kickxellales</taxon>
        <taxon>Kickxellaceae</taxon>
        <taxon>Spiromyces</taxon>
    </lineage>
</organism>
<feature type="non-terminal residue" evidence="1">
    <location>
        <position position="1"/>
    </location>
</feature>
<proteinExistence type="predicted"/>
<protein>
    <submittedName>
        <fullName evidence="1">Uncharacterized protein</fullName>
    </submittedName>
</protein>
<name>A0ACC1HGG6_9FUNG</name>
<reference evidence="1" key="1">
    <citation type="submission" date="2022-06" db="EMBL/GenBank/DDBJ databases">
        <title>Phylogenomic reconstructions and comparative analyses of Kickxellomycotina fungi.</title>
        <authorList>
            <person name="Reynolds N.K."/>
            <person name="Stajich J.E."/>
            <person name="Barry K."/>
            <person name="Grigoriev I.V."/>
            <person name="Crous P."/>
            <person name="Smith M.E."/>
        </authorList>
    </citation>
    <scope>NUCLEOTIDE SEQUENCE</scope>
    <source>
        <strain evidence="1">RSA 2271</strain>
    </source>
</reference>
<sequence length="194" mass="21979">LPGEALSGGSTIPEPMSSSAATKEKEREAAPGNGGHKGVLTPLTWSKLKFLIDSHTDNIDRYLGRRYEDQLVYLEHLKRVRNKYGSVANYLTSHALADLMEPTRSPTFDASASLEPDDIRVIPNSFPYFLADAAEHWVMWSRKRLEPGFNPPPIVLDIIRDKFGPSIEWRYMVHPPALQSVKELYHAHIFVKRL</sequence>
<dbReference type="Proteomes" id="UP001145114">
    <property type="component" value="Unassembled WGS sequence"/>
</dbReference>
<gene>
    <name evidence="1" type="ORF">EV182_003518</name>
</gene>
<evidence type="ECO:0000313" key="2">
    <source>
        <dbReference type="Proteomes" id="UP001145114"/>
    </source>
</evidence>
<accession>A0ACC1HGG6</accession>
<keyword evidence="2" id="KW-1185">Reference proteome</keyword>
<comment type="caution">
    <text evidence="1">The sequence shown here is derived from an EMBL/GenBank/DDBJ whole genome shotgun (WGS) entry which is preliminary data.</text>
</comment>